<dbReference type="Pfam" id="PF23031">
    <property type="entry name" value="GBD_ELAPOR1"/>
    <property type="match status" value="1"/>
</dbReference>
<dbReference type="InterPro" id="IPR009030">
    <property type="entry name" value="Growth_fac_rcpt_cys_sf"/>
</dbReference>
<dbReference type="Pfam" id="PF23091">
    <property type="entry name" value="TNFR_ELAPOR1_6th"/>
    <property type="match status" value="1"/>
</dbReference>
<dbReference type="Gene3D" id="2.10.50.10">
    <property type="entry name" value="Tumor Necrosis Factor Receptor, subunit A, domain 2"/>
    <property type="match status" value="2"/>
</dbReference>
<evidence type="ECO:0000256" key="5">
    <source>
        <dbReference type="ARBA" id="ARBA00023157"/>
    </source>
</evidence>
<keyword evidence="7" id="KW-1133">Transmembrane helix</keyword>
<comment type="caution">
    <text evidence="9">The sequence shown here is derived from an EMBL/GenBank/DDBJ whole genome shotgun (WGS) entry which is preliminary data.</text>
</comment>
<dbReference type="Pfam" id="PF07699">
    <property type="entry name" value="Ephrin_rec_like"/>
    <property type="match status" value="1"/>
</dbReference>
<dbReference type="PANTHER" id="PTHR22727:SF15">
    <property type="entry name" value="MRH DOMAIN-CONTAINING PROTEIN"/>
    <property type="match status" value="1"/>
</dbReference>
<dbReference type="InterPro" id="IPR056607">
    <property type="entry name" value="Elapor1/2_MRH"/>
</dbReference>
<dbReference type="Gene3D" id="2.70.130.10">
    <property type="entry name" value="Mannose-6-phosphate receptor binding domain"/>
    <property type="match status" value="1"/>
</dbReference>
<organism evidence="9 10">
    <name type="scientific">Amblyomma americanum</name>
    <name type="common">Lone star tick</name>
    <dbReference type="NCBI Taxonomy" id="6943"/>
    <lineage>
        <taxon>Eukaryota</taxon>
        <taxon>Metazoa</taxon>
        <taxon>Ecdysozoa</taxon>
        <taxon>Arthropoda</taxon>
        <taxon>Chelicerata</taxon>
        <taxon>Arachnida</taxon>
        <taxon>Acari</taxon>
        <taxon>Parasitiformes</taxon>
        <taxon>Ixodida</taxon>
        <taxon>Ixodoidea</taxon>
        <taxon>Ixodidae</taxon>
        <taxon>Amblyomminae</taxon>
        <taxon>Amblyomma</taxon>
    </lineage>
</organism>
<dbReference type="Proteomes" id="UP001321473">
    <property type="component" value="Unassembled WGS sequence"/>
</dbReference>
<proteinExistence type="inferred from homology"/>
<dbReference type="InterPro" id="IPR056610">
    <property type="entry name" value="Elapor1/2_TNFR-like"/>
</dbReference>
<evidence type="ECO:0000256" key="1">
    <source>
        <dbReference type="ARBA" id="ARBA00004251"/>
    </source>
</evidence>
<feature type="transmembrane region" description="Helical" evidence="7">
    <location>
        <begin position="913"/>
        <end position="935"/>
    </location>
</feature>
<dbReference type="InterPro" id="IPR009011">
    <property type="entry name" value="Man6P_isomerase_rcpt-bd_dom_sf"/>
</dbReference>
<keyword evidence="10" id="KW-1185">Reference proteome</keyword>
<dbReference type="SMART" id="SM01411">
    <property type="entry name" value="Ephrin_rec_like"/>
    <property type="match status" value="4"/>
</dbReference>
<keyword evidence="3" id="KW-1003">Cell membrane</keyword>
<dbReference type="AlphaFoldDB" id="A0AAQ4FP45"/>
<sequence length="1020" mass="111547">MRLLSTVSPLERATVCDAESALSVTRGVYPPCGVLQKDFHYEFTECDDAGGRWRVSVPRPQTCVGGAPNAPQRVDDCTTSCAAGSYFDRTRLACVRCPAGKYSLGGGLRFSQWDGELPSGMHVLTEAIESSFRTRRPMSTAASASSGSGSGPGGNCSAYGWKAFQTYVASQGGPCVSVLTYSAKLVKPGVLTYSYQYTDEAVIFNFEAQNDQCQSIEHSERYKWPQTTEEGKWKTMNVNLQAGLNVLYWKTVGMDAGEGKTNRPVKIKSIEISGVAYTSECTPCAPGTFSDSEGAVECKPCPLNTYSIGDASECKACGPEEFALPGSSQCGKRPACTPDDYYEMRSPCDHRTNMTTVSYDWVSPKVCDPHHPDSVHLPVSGMSVPCPPCNPGMHHGSRHMCDYCPPGNFSDGYKECQDCPASTVPNYGFFLKTWQELPTNMASRCMSLQGWACRNATAWKAAGSYVQSGQGHGEDAYLILSLDVGAFRRQDVFFGGRTTAFGTVSFTFELDCSGLCELVFMTSNTKQGVSVVKSWTGRQDKQHYTYYVQQNYSYTFSWAFQRSANDATPSRSNRRRQQSEDSAIIYDIHVTNTVRGGAEKCIPCPEGSEAKGCIPCGPGQYIEDRENLVCKQCPANTYVTERLPYGVSSCKPCGPGLRSENGQACYSDCRVYLQQGDEFDFHTLPPYLEVRGRKLFTASGTQYYHVFNISLCGNEGKPVAACGNNVTYHMQDEFSGDNVRSQVCRSTIVPSQQADIGSPLAIQSVSLGDELIGITTRPSYNDIDVLKEFLPGPGQKPDVHFFYYSATPTQACLKGRATTITMRCDKNAGANGSVALPTSCPDGTCDGCSFHFLWRTALACRICKQDDYQVVKGECVGGVQKLHYISPQGCIPRGSAADTMTRTQPCSVIPRQLQIIIAIGVGLGVLLFGLLVYFWKKNRRLEYKYMKLVQSSSGKDGELPAAESCAIEEDEEDHFENGGYDAKNSKGLLQKFRTVRIGSGKSGEGHHFETIHLTKGEMVS</sequence>
<keyword evidence="4" id="KW-0732">Signal</keyword>
<dbReference type="SUPFAM" id="SSF50911">
    <property type="entry name" value="Mannose 6-phosphate receptor domain"/>
    <property type="match status" value="1"/>
</dbReference>
<dbReference type="EMBL" id="JARKHS020001066">
    <property type="protein sequence ID" value="KAK8788212.1"/>
    <property type="molecule type" value="Genomic_DNA"/>
</dbReference>
<keyword evidence="5" id="KW-1015">Disulfide bond</keyword>
<evidence type="ECO:0000256" key="3">
    <source>
        <dbReference type="ARBA" id="ARBA00022475"/>
    </source>
</evidence>
<gene>
    <name evidence="9" type="ORF">V5799_022014</name>
</gene>
<comment type="similarity">
    <text evidence="2">Belongs to the ELAPOR family.</text>
</comment>
<keyword evidence="7" id="KW-0472">Membrane</keyword>
<reference evidence="9 10" key="1">
    <citation type="journal article" date="2023" name="Arcadia Sci">
        <title>De novo assembly of a long-read Amblyomma americanum tick genome.</title>
        <authorList>
            <person name="Chou S."/>
            <person name="Poskanzer K.E."/>
            <person name="Rollins M."/>
            <person name="Thuy-Boun P.S."/>
        </authorList>
    </citation>
    <scope>NUCLEOTIDE SEQUENCE [LARGE SCALE GENOMIC DNA]</scope>
    <source>
        <strain evidence="9">F_SG_1</strain>
        <tissue evidence="9">Salivary glands</tissue>
    </source>
</reference>
<keyword evidence="7" id="KW-0812">Transmembrane</keyword>
<dbReference type="InterPro" id="IPR044865">
    <property type="entry name" value="MRH_dom"/>
</dbReference>
<keyword evidence="6" id="KW-0325">Glycoprotein</keyword>
<evidence type="ECO:0000313" key="10">
    <source>
        <dbReference type="Proteomes" id="UP001321473"/>
    </source>
</evidence>
<protein>
    <recommendedName>
        <fullName evidence="8">MRH domain-containing protein</fullName>
    </recommendedName>
</protein>
<feature type="domain" description="MRH" evidence="8">
    <location>
        <begin position="667"/>
        <end position="862"/>
    </location>
</feature>
<dbReference type="InterPro" id="IPR011641">
    <property type="entry name" value="Tyr-kin_ephrin_A/B_rcpt-like"/>
</dbReference>
<evidence type="ECO:0000256" key="2">
    <source>
        <dbReference type="ARBA" id="ARBA00007627"/>
    </source>
</evidence>
<evidence type="ECO:0000259" key="8">
    <source>
        <dbReference type="PROSITE" id="PS51914"/>
    </source>
</evidence>
<dbReference type="InterPro" id="IPR056609">
    <property type="entry name" value="Elapor1-like_3rd"/>
</dbReference>
<evidence type="ECO:0000313" key="9">
    <source>
        <dbReference type="EMBL" id="KAK8788212.1"/>
    </source>
</evidence>
<accession>A0AAQ4FP45</accession>
<dbReference type="GO" id="GO:0005886">
    <property type="term" value="C:plasma membrane"/>
    <property type="evidence" value="ECO:0007669"/>
    <property type="project" value="UniProtKB-SubCell"/>
</dbReference>
<dbReference type="SUPFAM" id="SSF57184">
    <property type="entry name" value="Growth factor receptor domain"/>
    <property type="match status" value="1"/>
</dbReference>
<dbReference type="Pfam" id="PF23087">
    <property type="entry name" value="MRH_ELAPOR1_9th"/>
    <property type="match status" value="1"/>
</dbReference>
<dbReference type="Pfam" id="PF23032">
    <property type="entry name" value="GBD_ELAPOR1-like_3rd"/>
    <property type="match status" value="1"/>
</dbReference>
<comment type="subcellular location">
    <subcellularLocation>
        <location evidence="1">Cell membrane</location>
        <topology evidence="1">Single-pass type I membrane protein</topology>
    </subcellularLocation>
</comment>
<dbReference type="InterPro" id="IPR039181">
    <property type="entry name" value="Elapor1/2"/>
</dbReference>
<evidence type="ECO:0000256" key="7">
    <source>
        <dbReference type="SAM" id="Phobius"/>
    </source>
</evidence>
<dbReference type="PROSITE" id="PS51914">
    <property type="entry name" value="MRH"/>
    <property type="match status" value="1"/>
</dbReference>
<evidence type="ECO:0000256" key="6">
    <source>
        <dbReference type="ARBA" id="ARBA00023180"/>
    </source>
</evidence>
<name>A0AAQ4FP45_AMBAM</name>
<dbReference type="PANTHER" id="PTHR22727">
    <property type="entry name" value="PROTEIN CBG13728"/>
    <property type="match status" value="1"/>
</dbReference>
<evidence type="ECO:0000256" key="4">
    <source>
        <dbReference type="ARBA" id="ARBA00022729"/>
    </source>
</evidence>
<dbReference type="InterPro" id="IPR056608">
    <property type="entry name" value="Elapor1/2_GBD"/>
</dbReference>